<comment type="caution">
    <text evidence="1">The sequence shown here is derived from an EMBL/GenBank/DDBJ whole genome shotgun (WGS) entry which is preliminary data.</text>
</comment>
<evidence type="ECO:0000313" key="2">
    <source>
        <dbReference type="Proteomes" id="UP001604277"/>
    </source>
</evidence>
<sequence>MLLHWLREAVDGPGKTPETVLPPTVSAIAQTVRLLYGEDLPTTSILATVLNFSSTSFFQEPTAVSAVVQGPVQERRRGDNQWRLEQNAVRSYLLQMGRWRRGIFRKDDFRPSCKRP</sequence>
<evidence type="ECO:0000313" key="1">
    <source>
        <dbReference type="EMBL" id="KAL2473935.1"/>
    </source>
</evidence>
<reference evidence="2" key="1">
    <citation type="submission" date="2024-07" db="EMBL/GenBank/DDBJ databases">
        <title>Two chromosome-level genome assemblies of Korean endemic species Abeliophyllum distichum and Forsythia ovata (Oleaceae).</title>
        <authorList>
            <person name="Jang H."/>
        </authorList>
    </citation>
    <scope>NUCLEOTIDE SEQUENCE [LARGE SCALE GENOMIC DNA]</scope>
</reference>
<proteinExistence type="predicted"/>
<dbReference type="AlphaFoldDB" id="A0ABD1QCK1"/>
<gene>
    <name evidence="1" type="ORF">Fot_49671</name>
</gene>
<name>A0ABD1QCK1_9LAMI</name>
<protein>
    <submittedName>
        <fullName evidence="1">Uncharacterized protein</fullName>
    </submittedName>
</protein>
<keyword evidence="2" id="KW-1185">Reference proteome</keyword>
<dbReference type="Proteomes" id="UP001604277">
    <property type="component" value="Unassembled WGS sequence"/>
</dbReference>
<accession>A0ABD1QCK1</accession>
<organism evidence="1 2">
    <name type="scientific">Forsythia ovata</name>
    <dbReference type="NCBI Taxonomy" id="205694"/>
    <lineage>
        <taxon>Eukaryota</taxon>
        <taxon>Viridiplantae</taxon>
        <taxon>Streptophyta</taxon>
        <taxon>Embryophyta</taxon>
        <taxon>Tracheophyta</taxon>
        <taxon>Spermatophyta</taxon>
        <taxon>Magnoliopsida</taxon>
        <taxon>eudicotyledons</taxon>
        <taxon>Gunneridae</taxon>
        <taxon>Pentapetalae</taxon>
        <taxon>asterids</taxon>
        <taxon>lamiids</taxon>
        <taxon>Lamiales</taxon>
        <taxon>Oleaceae</taxon>
        <taxon>Forsythieae</taxon>
        <taxon>Forsythia</taxon>
    </lineage>
</organism>
<dbReference type="EMBL" id="JBFOLJ010000015">
    <property type="protein sequence ID" value="KAL2473935.1"/>
    <property type="molecule type" value="Genomic_DNA"/>
</dbReference>